<dbReference type="Pfam" id="PF09366">
    <property type="entry name" value="DUF1997"/>
    <property type="match status" value="1"/>
</dbReference>
<proteinExistence type="predicted"/>
<protein>
    <submittedName>
        <fullName evidence="2">Uncharacterized protein</fullName>
    </submittedName>
</protein>
<feature type="compositionally biased region" description="Low complexity" evidence="1">
    <location>
        <begin position="49"/>
        <end position="66"/>
    </location>
</feature>
<dbReference type="AlphaFoldDB" id="A0A0E0QBN5"/>
<dbReference type="EnsemblPlants" id="ORUFI07G24440.2">
    <property type="protein sequence ID" value="ORUFI07G24440.2"/>
    <property type="gene ID" value="ORUFI07G24440"/>
</dbReference>
<dbReference type="Gramene" id="ORUFI07G24440.2">
    <property type="protein sequence ID" value="ORUFI07G24440.2"/>
    <property type="gene ID" value="ORUFI07G24440"/>
</dbReference>
<name>A0A0E0QBN5_ORYRU</name>
<dbReference type="PANTHER" id="PTHR34133:SF8">
    <property type="entry name" value="OS07G0633000 PROTEIN"/>
    <property type="match status" value="1"/>
</dbReference>
<feature type="region of interest" description="Disordered" evidence="1">
    <location>
        <begin position="249"/>
        <end position="311"/>
    </location>
</feature>
<dbReference type="PANTHER" id="PTHR34133">
    <property type="entry name" value="OS07G0633000 PROTEIN"/>
    <property type="match status" value="1"/>
</dbReference>
<dbReference type="InterPro" id="IPR018971">
    <property type="entry name" value="DUF1997"/>
</dbReference>
<dbReference type="OMA" id="CPRERGK"/>
<dbReference type="STRING" id="4529.A0A0E0QBN5"/>
<evidence type="ECO:0000313" key="3">
    <source>
        <dbReference type="Proteomes" id="UP000008022"/>
    </source>
</evidence>
<accession>A0A0E0QBN5</accession>
<reference evidence="2" key="2">
    <citation type="submission" date="2015-06" db="UniProtKB">
        <authorList>
            <consortium name="EnsemblPlants"/>
        </authorList>
    </citation>
    <scope>IDENTIFICATION</scope>
</reference>
<dbReference type="eggNOG" id="ENOG502QSJN">
    <property type="taxonomic scope" value="Eukaryota"/>
</dbReference>
<dbReference type="Proteomes" id="UP000008022">
    <property type="component" value="Unassembled WGS sequence"/>
</dbReference>
<reference evidence="3" key="1">
    <citation type="submission" date="2013-06" db="EMBL/GenBank/DDBJ databases">
        <authorList>
            <person name="Zhao Q."/>
        </authorList>
    </citation>
    <scope>NUCLEOTIDE SEQUENCE</scope>
    <source>
        <strain evidence="3">cv. W1943</strain>
    </source>
</reference>
<feature type="region of interest" description="Disordered" evidence="1">
    <location>
        <begin position="44"/>
        <end position="66"/>
    </location>
</feature>
<evidence type="ECO:0000256" key="1">
    <source>
        <dbReference type="SAM" id="MobiDB-lite"/>
    </source>
</evidence>
<keyword evidence="3" id="KW-1185">Reference proteome</keyword>
<organism evidence="2 3">
    <name type="scientific">Oryza rufipogon</name>
    <name type="common">Brownbeard rice</name>
    <name type="synonym">Asian wild rice</name>
    <dbReference type="NCBI Taxonomy" id="4529"/>
    <lineage>
        <taxon>Eukaryota</taxon>
        <taxon>Viridiplantae</taxon>
        <taxon>Streptophyta</taxon>
        <taxon>Embryophyta</taxon>
        <taxon>Tracheophyta</taxon>
        <taxon>Spermatophyta</taxon>
        <taxon>Magnoliopsida</taxon>
        <taxon>Liliopsida</taxon>
        <taxon>Poales</taxon>
        <taxon>Poaceae</taxon>
        <taxon>BOP clade</taxon>
        <taxon>Oryzoideae</taxon>
        <taxon>Oryzeae</taxon>
        <taxon>Oryzinae</taxon>
        <taxon>Oryza</taxon>
    </lineage>
</organism>
<sequence>MAAAAAGAHAGGGGGAVVLVLAVVRARGPTEWWPAAARRRRAPRRHAVAAKAGAADARPSSSSDAVSYSSSISTDMPLYEPTGVSFDEYLLDRARVFRAMFPDESRSQRLSDEEWRVQMLPLQFLLLTVHPVVVMQLRHRDGVLDLRIQPLNRVRAMCLFVCLFGPEGAAQTEWELRGLERDYAPASFDLGVRGSLYADRSRGRRACRLRGHLEISIGCRLAEKMKQDVDVGIVADFQRFRREKAAAAAAATGKRTRERKIGDASSSAQSARRAPDMTLSAASKGVSAPPGLPVPGNVGDDPLPNPGVNGPTADGAFAAGVVPPAMELPMCYYVSETEQMVDRFLQTFRECCPRERGKMLTFLRRRIALNLKPRKN</sequence>
<evidence type="ECO:0000313" key="2">
    <source>
        <dbReference type="EnsemblPlants" id="ORUFI07G24440.2"/>
    </source>
</evidence>